<dbReference type="PROSITE" id="PS01360">
    <property type="entry name" value="ZF_MYND_1"/>
    <property type="match status" value="1"/>
</dbReference>
<dbReference type="GO" id="GO:0008270">
    <property type="term" value="F:zinc ion binding"/>
    <property type="evidence" value="ECO:0007669"/>
    <property type="project" value="UniProtKB-KW"/>
</dbReference>
<dbReference type="Gene3D" id="6.10.140.2220">
    <property type="match status" value="1"/>
</dbReference>
<organism evidence="7 8">
    <name type="scientific">Zopfia rhizophila CBS 207.26</name>
    <dbReference type="NCBI Taxonomy" id="1314779"/>
    <lineage>
        <taxon>Eukaryota</taxon>
        <taxon>Fungi</taxon>
        <taxon>Dikarya</taxon>
        <taxon>Ascomycota</taxon>
        <taxon>Pezizomycotina</taxon>
        <taxon>Dothideomycetes</taxon>
        <taxon>Dothideomycetes incertae sedis</taxon>
        <taxon>Zopfiaceae</taxon>
        <taxon>Zopfia</taxon>
    </lineage>
</organism>
<dbReference type="Pfam" id="PF14737">
    <property type="entry name" value="DUF4470"/>
    <property type="match status" value="1"/>
</dbReference>
<keyword evidence="2 4" id="KW-0863">Zinc-finger</keyword>
<evidence type="ECO:0000313" key="8">
    <source>
        <dbReference type="Proteomes" id="UP000800200"/>
    </source>
</evidence>
<dbReference type="GO" id="GO:0000981">
    <property type="term" value="F:DNA-binding transcription factor activity, RNA polymerase II-specific"/>
    <property type="evidence" value="ECO:0007669"/>
    <property type="project" value="TreeGrafter"/>
</dbReference>
<proteinExistence type="predicted"/>
<evidence type="ECO:0000256" key="1">
    <source>
        <dbReference type="ARBA" id="ARBA00022723"/>
    </source>
</evidence>
<dbReference type="OrthoDB" id="432970at2759"/>
<dbReference type="PROSITE" id="PS50865">
    <property type="entry name" value="ZF_MYND_2"/>
    <property type="match status" value="1"/>
</dbReference>
<dbReference type="GO" id="GO:0005634">
    <property type="term" value="C:nucleus"/>
    <property type="evidence" value="ECO:0007669"/>
    <property type="project" value="TreeGrafter"/>
</dbReference>
<evidence type="ECO:0000256" key="2">
    <source>
        <dbReference type="ARBA" id="ARBA00022771"/>
    </source>
</evidence>
<reference evidence="7" key="1">
    <citation type="journal article" date="2020" name="Stud. Mycol.">
        <title>101 Dothideomycetes genomes: a test case for predicting lifestyles and emergence of pathogens.</title>
        <authorList>
            <person name="Haridas S."/>
            <person name="Albert R."/>
            <person name="Binder M."/>
            <person name="Bloem J."/>
            <person name="Labutti K."/>
            <person name="Salamov A."/>
            <person name="Andreopoulos B."/>
            <person name="Baker S."/>
            <person name="Barry K."/>
            <person name="Bills G."/>
            <person name="Bluhm B."/>
            <person name="Cannon C."/>
            <person name="Castanera R."/>
            <person name="Culley D."/>
            <person name="Daum C."/>
            <person name="Ezra D."/>
            <person name="Gonzalez J."/>
            <person name="Henrissat B."/>
            <person name="Kuo A."/>
            <person name="Liang C."/>
            <person name="Lipzen A."/>
            <person name="Lutzoni F."/>
            <person name="Magnuson J."/>
            <person name="Mondo S."/>
            <person name="Nolan M."/>
            <person name="Ohm R."/>
            <person name="Pangilinan J."/>
            <person name="Park H.-J."/>
            <person name="Ramirez L."/>
            <person name="Alfaro M."/>
            <person name="Sun H."/>
            <person name="Tritt A."/>
            <person name="Yoshinaga Y."/>
            <person name="Zwiers L.-H."/>
            <person name="Turgeon B."/>
            <person name="Goodwin S."/>
            <person name="Spatafora J."/>
            <person name="Crous P."/>
            <person name="Grigoriev I."/>
        </authorList>
    </citation>
    <scope>NUCLEOTIDE SEQUENCE</scope>
    <source>
        <strain evidence="7">CBS 207.26</strain>
    </source>
</reference>
<dbReference type="PANTHER" id="PTHR10237">
    <property type="entry name" value="DEFORMED EPIDERMAL AUTOREGULATORY FACTOR 1 HOMOLOG SUPPRESSIN"/>
    <property type="match status" value="1"/>
</dbReference>
<protein>
    <recommendedName>
        <fullName evidence="6">MYND-type domain-containing protein</fullName>
    </recommendedName>
</protein>
<dbReference type="EMBL" id="ML994653">
    <property type="protein sequence ID" value="KAF2181196.1"/>
    <property type="molecule type" value="Genomic_DNA"/>
</dbReference>
<keyword evidence="8" id="KW-1185">Reference proteome</keyword>
<gene>
    <name evidence="7" type="ORF">K469DRAFT_792192</name>
</gene>
<sequence length="1144" mass="127602">MSLKPSHLQQNPWFYPVGNTPAVCLTQSLPPDQDASILLLGCGDIRNVLFTTYAGIGLGDRKLNFTCCDLEAEIIARNVIAFTLILDDDAGVHVQRLWNIYYHVLLDAESLSYLQAQAKKLVANAGSIDEWHNGPYGRLIRFCDTTTFAKVVKLWKFYAIGLSGTEKSKFKDQQDLLKRQWKSAKNIQDAKIGNRVLLDGVRAFAPIHSEATQDVVKQYRTYWQNGVAMEDRKAASKLKLFNPMIGCLRSGLFVHYGTNPLLGFHLATVYAQLSAESPLKHPDSSQGESKSFSKSMKAAQHQFFAWADACRKACRQVTIRFHYRTHGKSDDSNWYRSQCEYNPLILDSLDYTAGGSAPIYFDVIDTSNLMDHLGSINVLAAAAPLLATKPSSVLRTEMLIPRETTVTNSAKTLLCGDLPTLALLLGLKPIQYWTNATATWNMNESLLNNTSRAYEIGRLIWARRFQTLSMDLQSQAQKIRQFDVYTRASLSTILRAIQTSDVVDWPQFIHAFIEMSLLVHLQILGLCGLEKYPWWHSTYYRQELTKGPFRYWKNIPSVVCVTLAVPHEAIAIFKDFTRGYGTPVCHMLLQSSITPKQNIFPDIQVDFGTITISGKPFTDDFVVHVEQDHGGWDGRTPLVISAMVSTCFLVEYGDTSCGVSLAVKNTPANVALLASKLGIMLNLHKSAVGRDDVFISRYRPNMSGHMSVGCAPAVQPESTAHANIRVQPFFTTGSDRVATLQVHYDITSNDVKELLKSGASVKFELPNPFLLVADIGSGRFREDLELPLPLNTPLAEVSGLANRPDMVFPTRINHSSGIALDHLHYVAPNVLPMMHIGKVKGDSHWLALHTSPPSTMSVLERLEYGKSKSSPWTGRVGFKDSMFSITMHVTGLKNCRKSAIFGLDHPSSGVVNVILFVDALRMDLSNQTVFLDAAAIPLDHDMLRDSQQHILKVQERGDMVLVKVNEVELLLWRHLLPAFAERCREWKHKSTCEWNTKDISTEFGKRFMCSCGMGVFPKGYLNDVKEWQNLAKHSTRIAIPIFFASPMSKHDAPSSSIPPSFSQPGMAQTSRQQSSPGARLQEVVARKGTCFECGAAKTKDKKTLLTCGSCKFAAYCSPECQKKNWKKEHKAMCKQLGDLNGLSP</sequence>
<dbReference type="PANTHER" id="PTHR10237:SF15">
    <property type="entry name" value="LD37257P"/>
    <property type="match status" value="1"/>
</dbReference>
<keyword evidence="3" id="KW-0862">Zinc</keyword>
<evidence type="ECO:0000256" key="3">
    <source>
        <dbReference type="ARBA" id="ARBA00022833"/>
    </source>
</evidence>
<evidence type="ECO:0000256" key="4">
    <source>
        <dbReference type="PROSITE-ProRule" id="PRU00134"/>
    </source>
</evidence>
<dbReference type="InterPro" id="IPR027974">
    <property type="entry name" value="DUF4470"/>
</dbReference>
<dbReference type="Proteomes" id="UP000800200">
    <property type="component" value="Unassembled WGS sequence"/>
</dbReference>
<dbReference type="SUPFAM" id="SSF144232">
    <property type="entry name" value="HIT/MYND zinc finger-like"/>
    <property type="match status" value="1"/>
</dbReference>
<keyword evidence="1" id="KW-0479">Metal-binding</keyword>
<evidence type="ECO:0000313" key="7">
    <source>
        <dbReference type="EMBL" id="KAF2181196.1"/>
    </source>
</evidence>
<evidence type="ECO:0000256" key="5">
    <source>
        <dbReference type="SAM" id="MobiDB-lite"/>
    </source>
</evidence>
<evidence type="ECO:0000259" key="6">
    <source>
        <dbReference type="PROSITE" id="PS50865"/>
    </source>
</evidence>
<feature type="domain" description="MYND-type" evidence="6">
    <location>
        <begin position="1090"/>
        <end position="1133"/>
    </location>
</feature>
<dbReference type="InterPro" id="IPR024119">
    <property type="entry name" value="TF_DEAF-1"/>
</dbReference>
<feature type="region of interest" description="Disordered" evidence="5">
    <location>
        <begin position="1050"/>
        <end position="1078"/>
    </location>
</feature>
<name>A0A6A6DU46_9PEZI</name>
<feature type="compositionally biased region" description="Polar residues" evidence="5">
    <location>
        <begin position="1065"/>
        <end position="1076"/>
    </location>
</feature>
<dbReference type="Pfam" id="PF01753">
    <property type="entry name" value="zf-MYND"/>
    <property type="match status" value="1"/>
</dbReference>
<accession>A0A6A6DU46</accession>
<feature type="compositionally biased region" description="Low complexity" evidence="5">
    <location>
        <begin position="1053"/>
        <end position="1064"/>
    </location>
</feature>
<dbReference type="InterPro" id="IPR002893">
    <property type="entry name" value="Znf_MYND"/>
</dbReference>
<dbReference type="AlphaFoldDB" id="A0A6A6DU46"/>